<dbReference type="Pfam" id="PF00850">
    <property type="entry name" value="Hist_deacetyl"/>
    <property type="match status" value="1"/>
</dbReference>
<comment type="similarity">
    <text evidence="2">Belongs to the histone deacetylase family.</text>
</comment>
<dbReference type="GO" id="GO:0004407">
    <property type="term" value="F:histone deacetylase activity"/>
    <property type="evidence" value="ECO:0007669"/>
    <property type="project" value="TreeGrafter"/>
</dbReference>
<dbReference type="CDD" id="cd09994">
    <property type="entry name" value="HDAC_AcuC_like"/>
    <property type="match status" value="1"/>
</dbReference>
<dbReference type="OrthoDB" id="9808367at2"/>
<evidence type="ECO:0000256" key="4">
    <source>
        <dbReference type="ARBA" id="ARBA00022627"/>
    </source>
</evidence>
<dbReference type="PANTHER" id="PTHR10625:SF10">
    <property type="entry name" value="HISTONE DEACETYLASE HDAC1"/>
    <property type="match status" value="1"/>
</dbReference>
<feature type="domain" description="Histone deacetylase" evidence="5">
    <location>
        <begin position="21"/>
        <end position="305"/>
    </location>
</feature>
<proteinExistence type="inferred from homology"/>
<dbReference type="InterPro" id="IPR003085">
    <property type="entry name" value="AcuC"/>
</dbReference>
<keyword evidence="4" id="KW-0006">Acetoin catabolism</keyword>
<evidence type="ECO:0000313" key="7">
    <source>
        <dbReference type="Proteomes" id="UP000054396"/>
    </source>
</evidence>
<dbReference type="InterPro" id="IPR023801">
    <property type="entry name" value="His_deacetylse_dom"/>
</dbReference>
<dbReference type="InterPro" id="IPR037138">
    <property type="entry name" value="His_deacetylse_dom_sf"/>
</dbReference>
<comment type="pathway">
    <text evidence="1">Ketone degradation; acetoin degradation.</text>
</comment>
<evidence type="ECO:0000256" key="3">
    <source>
        <dbReference type="ARBA" id="ARBA00020218"/>
    </source>
</evidence>
<evidence type="ECO:0000256" key="2">
    <source>
        <dbReference type="ARBA" id="ARBA00005947"/>
    </source>
</evidence>
<dbReference type="PANTHER" id="PTHR10625">
    <property type="entry name" value="HISTONE DEACETYLASE HDAC1-RELATED"/>
    <property type="match status" value="1"/>
</dbReference>
<dbReference type="Gene3D" id="3.40.800.20">
    <property type="entry name" value="Histone deacetylase domain"/>
    <property type="match status" value="1"/>
</dbReference>
<dbReference type="InterPro" id="IPR000286">
    <property type="entry name" value="HDACs"/>
</dbReference>
<dbReference type="STRING" id="1685382.AVJ23_04075"/>
<dbReference type="GO" id="GO:0040029">
    <property type="term" value="P:epigenetic regulation of gene expression"/>
    <property type="evidence" value="ECO:0007669"/>
    <property type="project" value="TreeGrafter"/>
</dbReference>
<dbReference type="GO" id="GO:0045150">
    <property type="term" value="P:acetoin catabolic process"/>
    <property type="evidence" value="ECO:0007669"/>
    <property type="project" value="UniProtKB-UniPathway"/>
</dbReference>
<keyword evidence="7" id="KW-1185">Reference proteome</keyword>
<protein>
    <recommendedName>
        <fullName evidence="3">Acetoin utilization protein AcuC</fullName>
    </recommendedName>
</protein>
<evidence type="ECO:0000259" key="5">
    <source>
        <dbReference type="Pfam" id="PF00850"/>
    </source>
</evidence>
<reference evidence="6 7" key="1">
    <citation type="submission" date="2015-12" db="EMBL/GenBank/DDBJ databases">
        <authorList>
            <person name="Shamseldin A."/>
            <person name="Moawad H."/>
            <person name="Abd El-Rahim W.M."/>
            <person name="Sadowsky M.J."/>
        </authorList>
    </citation>
    <scope>NUCLEOTIDE SEQUENCE [LARGE SCALE GENOMIC DNA]</scope>
    <source>
        <strain evidence="6 7">SJ5A-1</strain>
    </source>
</reference>
<gene>
    <name evidence="6" type="ORF">AVJ23_04075</name>
</gene>
<dbReference type="InterPro" id="IPR023696">
    <property type="entry name" value="Ureohydrolase_dom_sf"/>
</dbReference>
<sequence length="366" mass="39490">MEIPVFIGSRIYRGSVYGARHPLSIQRVPAVTDLCRALGWLPAERYRISPRAKPRALEAFHTPDYVAALQRAEAEQAVDETVRKRHGLGTLSNPIFAEMFRRPATAAGGGLLAAELVAEGGAVHNPGGGTHHGFPDYAAGFCFLNEPVLTILRLLDMGLDRVAYVDIDAHHGDGVEAAFEGSEQVRVISVHEDARWPFTGRLQDTGGGAAFNLPVARGFNDDGFAFALEQAILPAVEAFKPDAIYLQCGADALTEDPLSRLALSNNAHVAALRALRPLAPRLIVSGGGGYNPWSTARCWARIWAELSGQELPDVLPEPARDVLAGLSWTRSTRPAPELLSTLRDDPRNGPIPQDLRAAVGVLRARL</sequence>
<accession>A0A0W7WMG2</accession>
<dbReference type="PRINTS" id="PR01270">
    <property type="entry name" value="HDASUPER"/>
</dbReference>
<dbReference type="AlphaFoldDB" id="A0A0W7WMG2"/>
<dbReference type="PRINTS" id="PR01272">
    <property type="entry name" value="ACUCPROTEIN"/>
</dbReference>
<dbReference type="EMBL" id="LPXO01000002">
    <property type="protein sequence ID" value="KUF11771.1"/>
    <property type="molecule type" value="Genomic_DNA"/>
</dbReference>
<dbReference type="SUPFAM" id="SSF52768">
    <property type="entry name" value="Arginase/deacetylase"/>
    <property type="match status" value="1"/>
</dbReference>
<evidence type="ECO:0000256" key="1">
    <source>
        <dbReference type="ARBA" id="ARBA00005101"/>
    </source>
</evidence>
<comment type="caution">
    <text evidence="6">The sequence shown here is derived from an EMBL/GenBank/DDBJ whole genome shotgun (WGS) entry which is preliminary data.</text>
</comment>
<name>A0A0W7WMG2_9RHOB</name>
<evidence type="ECO:0000313" key="6">
    <source>
        <dbReference type="EMBL" id="KUF11771.1"/>
    </source>
</evidence>
<dbReference type="Proteomes" id="UP000054396">
    <property type="component" value="Unassembled WGS sequence"/>
</dbReference>
<organism evidence="6 7">
    <name type="scientific">Pseudoponticoccus marisrubri</name>
    <dbReference type="NCBI Taxonomy" id="1685382"/>
    <lineage>
        <taxon>Bacteria</taxon>
        <taxon>Pseudomonadati</taxon>
        <taxon>Pseudomonadota</taxon>
        <taxon>Alphaproteobacteria</taxon>
        <taxon>Rhodobacterales</taxon>
        <taxon>Roseobacteraceae</taxon>
        <taxon>Pseudoponticoccus</taxon>
    </lineage>
</organism>
<dbReference type="RefSeq" id="WP_058860889.1">
    <property type="nucleotide sequence ID" value="NZ_LPXO01000002.1"/>
</dbReference>
<dbReference type="UniPathway" id="UPA00040"/>